<dbReference type="InterPro" id="IPR036271">
    <property type="entry name" value="Tet_transcr_reg_TetR-rel_C_sf"/>
</dbReference>
<dbReference type="Gene3D" id="1.10.357.10">
    <property type="entry name" value="Tetracycline Repressor, domain 2"/>
    <property type="match status" value="1"/>
</dbReference>
<protein>
    <submittedName>
        <fullName evidence="7">TetR/AcrR family transcriptional regulator</fullName>
    </submittedName>
</protein>
<evidence type="ECO:0000256" key="2">
    <source>
        <dbReference type="ARBA" id="ARBA00023125"/>
    </source>
</evidence>
<comment type="caution">
    <text evidence="7">The sequence shown here is derived from an EMBL/GenBank/DDBJ whole genome shotgun (WGS) entry which is preliminary data.</text>
</comment>
<dbReference type="InterPro" id="IPR001647">
    <property type="entry name" value="HTH_TetR"/>
</dbReference>
<name>A0ABT1QQJ7_9GAMM</name>
<evidence type="ECO:0000256" key="4">
    <source>
        <dbReference type="PROSITE-ProRule" id="PRU00335"/>
    </source>
</evidence>
<feature type="region of interest" description="Disordered" evidence="5">
    <location>
        <begin position="1"/>
        <end position="20"/>
    </location>
</feature>
<dbReference type="InterPro" id="IPR041474">
    <property type="entry name" value="NicS_C"/>
</dbReference>
<dbReference type="EMBL" id="JANFQO010000005">
    <property type="protein sequence ID" value="MCQ4164537.1"/>
    <property type="molecule type" value="Genomic_DNA"/>
</dbReference>
<gene>
    <name evidence="7" type="ORF">NM961_07420</name>
</gene>
<reference evidence="7" key="1">
    <citation type="submission" date="2022-07" db="EMBL/GenBank/DDBJ databases">
        <title>Tahibacter sp., a new gammaproteobacterium isolated from the silt sample collected at pig farm.</title>
        <authorList>
            <person name="Chen H."/>
        </authorList>
    </citation>
    <scope>NUCLEOTIDE SEQUENCE</scope>
    <source>
        <strain evidence="7">P2K</strain>
    </source>
</reference>
<dbReference type="Proteomes" id="UP001165498">
    <property type="component" value="Unassembled WGS sequence"/>
</dbReference>
<accession>A0ABT1QQJ7</accession>
<keyword evidence="2 4" id="KW-0238">DNA-binding</keyword>
<dbReference type="PRINTS" id="PR00455">
    <property type="entry name" value="HTHTETR"/>
</dbReference>
<evidence type="ECO:0000313" key="7">
    <source>
        <dbReference type="EMBL" id="MCQ4164537.1"/>
    </source>
</evidence>
<sequence length="226" mass="25146">MSIPRKPAPRRRGRPPAKTIPGEAADIRLHLLDTALHLFATQGITATPLSQIARKAEVTPALLHYYFGSKENLVESLVEERLLPLTRQLGQTLKPSPRDLRETLQHLVGDLMDLLAANPWFPQLWLREVLQEGGQLRDYLVGRLAPVLAHKVRDLVAAAQARGEINPQLEPRLFMVTLVGLSVFPFAAQPVWRSIFPAEDITPDVMKQHVLSLLLHGLEPPPVPPG</sequence>
<dbReference type="Pfam" id="PF17938">
    <property type="entry name" value="TetR_C_29"/>
    <property type="match status" value="1"/>
</dbReference>
<organism evidence="7 8">
    <name type="scientific">Tahibacter harae</name>
    <dbReference type="NCBI Taxonomy" id="2963937"/>
    <lineage>
        <taxon>Bacteria</taxon>
        <taxon>Pseudomonadati</taxon>
        <taxon>Pseudomonadota</taxon>
        <taxon>Gammaproteobacteria</taxon>
        <taxon>Lysobacterales</taxon>
        <taxon>Rhodanobacteraceae</taxon>
        <taxon>Tahibacter</taxon>
    </lineage>
</organism>
<evidence type="ECO:0000256" key="1">
    <source>
        <dbReference type="ARBA" id="ARBA00023015"/>
    </source>
</evidence>
<dbReference type="SUPFAM" id="SSF48498">
    <property type="entry name" value="Tetracyclin repressor-like, C-terminal domain"/>
    <property type="match status" value="1"/>
</dbReference>
<evidence type="ECO:0000313" key="8">
    <source>
        <dbReference type="Proteomes" id="UP001165498"/>
    </source>
</evidence>
<keyword evidence="8" id="KW-1185">Reference proteome</keyword>
<dbReference type="InterPro" id="IPR009057">
    <property type="entry name" value="Homeodomain-like_sf"/>
</dbReference>
<evidence type="ECO:0000259" key="6">
    <source>
        <dbReference type="PROSITE" id="PS50977"/>
    </source>
</evidence>
<proteinExistence type="predicted"/>
<dbReference type="PANTHER" id="PTHR30055">
    <property type="entry name" value="HTH-TYPE TRANSCRIPTIONAL REGULATOR RUTR"/>
    <property type="match status" value="1"/>
</dbReference>
<dbReference type="PROSITE" id="PS50977">
    <property type="entry name" value="HTH_TETR_2"/>
    <property type="match status" value="1"/>
</dbReference>
<feature type="domain" description="HTH tetR-type" evidence="6">
    <location>
        <begin position="25"/>
        <end position="85"/>
    </location>
</feature>
<evidence type="ECO:0000256" key="3">
    <source>
        <dbReference type="ARBA" id="ARBA00023163"/>
    </source>
</evidence>
<dbReference type="SUPFAM" id="SSF46689">
    <property type="entry name" value="Homeodomain-like"/>
    <property type="match status" value="1"/>
</dbReference>
<dbReference type="InterPro" id="IPR050109">
    <property type="entry name" value="HTH-type_TetR-like_transc_reg"/>
</dbReference>
<dbReference type="Pfam" id="PF00440">
    <property type="entry name" value="TetR_N"/>
    <property type="match status" value="1"/>
</dbReference>
<keyword evidence="1" id="KW-0805">Transcription regulation</keyword>
<dbReference type="RefSeq" id="WP_255913322.1">
    <property type="nucleotide sequence ID" value="NZ_JANFQO010000005.1"/>
</dbReference>
<keyword evidence="3" id="KW-0804">Transcription</keyword>
<feature type="DNA-binding region" description="H-T-H motif" evidence="4">
    <location>
        <begin position="48"/>
        <end position="67"/>
    </location>
</feature>
<dbReference type="PANTHER" id="PTHR30055:SF234">
    <property type="entry name" value="HTH-TYPE TRANSCRIPTIONAL REGULATOR BETI"/>
    <property type="match status" value="1"/>
</dbReference>
<evidence type="ECO:0000256" key="5">
    <source>
        <dbReference type="SAM" id="MobiDB-lite"/>
    </source>
</evidence>